<evidence type="ECO:0000256" key="4">
    <source>
        <dbReference type="ARBA" id="ARBA00022475"/>
    </source>
</evidence>
<gene>
    <name evidence="10" type="ORF">VNO78_23309</name>
</gene>
<protein>
    <recommendedName>
        <fullName evidence="8">CASP-like protein</fullName>
    </recommendedName>
</protein>
<evidence type="ECO:0000256" key="6">
    <source>
        <dbReference type="ARBA" id="ARBA00022989"/>
    </source>
</evidence>
<dbReference type="AlphaFoldDB" id="A0AAN9S3B2"/>
<dbReference type="InterPro" id="IPR006702">
    <property type="entry name" value="CASP_dom"/>
</dbReference>
<evidence type="ECO:0000256" key="5">
    <source>
        <dbReference type="ARBA" id="ARBA00022692"/>
    </source>
</evidence>
<comment type="subcellular location">
    <subcellularLocation>
        <location evidence="1 8">Cell membrane</location>
        <topology evidence="1 8">Multi-pass membrane protein</topology>
    </subcellularLocation>
</comment>
<organism evidence="10 11">
    <name type="scientific">Psophocarpus tetragonolobus</name>
    <name type="common">Winged bean</name>
    <name type="synonym">Dolichos tetragonolobus</name>
    <dbReference type="NCBI Taxonomy" id="3891"/>
    <lineage>
        <taxon>Eukaryota</taxon>
        <taxon>Viridiplantae</taxon>
        <taxon>Streptophyta</taxon>
        <taxon>Embryophyta</taxon>
        <taxon>Tracheophyta</taxon>
        <taxon>Spermatophyta</taxon>
        <taxon>Magnoliopsida</taxon>
        <taxon>eudicotyledons</taxon>
        <taxon>Gunneridae</taxon>
        <taxon>Pentapetalae</taxon>
        <taxon>rosids</taxon>
        <taxon>fabids</taxon>
        <taxon>Fabales</taxon>
        <taxon>Fabaceae</taxon>
        <taxon>Papilionoideae</taxon>
        <taxon>50 kb inversion clade</taxon>
        <taxon>NPAAA clade</taxon>
        <taxon>indigoferoid/millettioid clade</taxon>
        <taxon>Phaseoleae</taxon>
        <taxon>Psophocarpus</taxon>
    </lineage>
</organism>
<reference evidence="10 11" key="1">
    <citation type="submission" date="2024-01" db="EMBL/GenBank/DDBJ databases">
        <title>The genomes of 5 underutilized Papilionoideae crops provide insights into root nodulation and disease resistanc.</title>
        <authorList>
            <person name="Jiang F."/>
        </authorList>
    </citation>
    <scope>NUCLEOTIDE SEQUENCE [LARGE SCALE GENOMIC DNA]</scope>
    <source>
        <strain evidence="10">DUOXIRENSHENG_FW03</strain>
        <tissue evidence="10">Leaves</tissue>
    </source>
</reference>
<evidence type="ECO:0000256" key="7">
    <source>
        <dbReference type="ARBA" id="ARBA00023136"/>
    </source>
</evidence>
<comment type="caution">
    <text evidence="10">The sequence shown here is derived from an EMBL/GenBank/DDBJ whole genome shotgun (WGS) entry which is preliminary data.</text>
</comment>
<dbReference type="NCBIfam" id="TIGR01569">
    <property type="entry name" value="A_tha_TIGR01569"/>
    <property type="match status" value="1"/>
</dbReference>
<feature type="transmembrane region" description="Helical" evidence="8">
    <location>
        <begin position="90"/>
        <end position="119"/>
    </location>
</feature>
<proteinExistence type="inferred from homology"/>
<name>A0AAN9S3B2_PSOTE</name>
<keyword evidence="6 8" id="KW-1133">Transmembrane helix</keyword>
<comment type="subunit">
    <text evidence="3 8">Homodimer and heterodimers.</text>
</comment>
<dbReference type="PANTHER" id="PTHR33573">
    <property type="entry name" value="CASP-LIKE PROTEIN 4A4"/>
    <property type="match status" value="1"/>
</dbReference>
<feature type="domain" description="Casparian strip membrane protein" evidence="9">
    <location>
        <begin position="6"/>
        <end position="153"/>
    </location>
</feature>
<evidence type="ECO:0000259" key="9">
    <source>
        <dbReference type="Pfam" id="PF04535"/>
    </source>
</evidence>
<dbReference type="EMBL" id="JAYMYS010000006">
    <property type="protein sequence ID" value="KAK7388493.1"/>
    <property type="molecule type" value="Genomic_DNA"/>
</dbReference>
<evidence type="ECO:0000256" key="2">
    <source>
        <dbReference type="ARBA" id="ARBA00007651"/>
    </source>
</evidence>
<dbReference type="InterPro" id="IPR006459">
    <property type="entry name" value="CASP/CASPL"/>
</dbReference>
<dbReference type="PANTHER" id="PTHR33573:SF30">
    <property type="entry name" value="CASP-LIKE PROTEIN 2C1-RELATED"/>
    <property type="match status" value="1"/>
</dbReference>
<evidence type="ECO:0000256" key="3">
    <source>
        <dbReference type="ARBA" id="ARBA00011489"/>
    </source>
</evidence>
<keyword evidence="5 8" id="KW-0812">Transmembrane</keyword>
<evidence type="ECO:0000313" key="10">
    <source>
        <dbReference type="EMBL" id="KAK7388493.1"/>
    </source>
</evidence>
<feature type="transmembrane region" description="Helical" evidence="8">
    <location>
        <begin position="139"/>
        <end position="167"/>
    </location>
</feature>
<accession>A0AAN9S3B2</accession>
<sequence length="183" mass="20259">MNKLGLARGEVHLRVSAILVLVLTTCLVAFDTQTKVVFLSIEKKATYKDLGALKILVYVTSAAAGYNFLQLCKHSTWPRKNFQGSYMCKAWISFLLDQMGAYMVFGANTAAVGAAMLAITGSESFQWIKVCDRFTRFCVQVGGALLCGYVASMLMAIVSTISAYNVFRMYSPKWLLRLKTTSM</sequence>
<comment type="similarity">
    <text evidence="2 8">Belongs to the Casparian strip membrane proteins (CASP) family.</text>
</comment>
<keyword evidence="7 8" id="KW-0472">Membrane</keyword>
<feature type="transmembrane region" description="Helical" evidence="8">
    <location>
        <begin position="50"/>
        <end position="69"/>
    </location>
</feature>
<keyword evidence="4 8" id="KW-1003">Cell membrane</keyword>
<evidence type="ECO:0000313" key="11">
    <source>
        <dbReference type="Proteomes" id="UP001386955"/>
    </source>
</evidence>
<evidence type="ECO:0000256" key="1">
    <source>
        <dbReference type="ARBA" id="ARBA00004651"/>
    </source>
</evidence>
<keyword evidence="11" id="KW-1185">Reference proteome</keyword>
<feature type="transmembrane region" description="Helical" evidence="8">
    <location>
        <begin position="12"/>
        <end position="30"/>
    </location>
</feature>
<dbReference type="Proteomes" id="UP001386955">
    <property type="component" value="Unassembled WGS sequence"/>
</dbReference>
<dbReference type="Pfam" id="PF04535">
    <property type="entry name" value="CASP_dom"/>
    <property type="match status" value="1"/>
</dbReference>
<dbReference type="GO" id="GO:0005886">
    <property type="term" value="C:plasma membrane"/>
    <property type="evidence" value="ECO:0007669"/>
    <property type="project" value="UniProtKB-SubCell"/>
</dbReference>
<evidence type="ECO:0000256" key="8">
    <source>
        <dbReference type="RuleBase" id="RU361233"/>
    </source>
</evidence>